<gene>
    <name evidence="1" type="ORF">Q4T40_06060</name>
</gene>
<protein>
    <recommendedName>
        <fullName evidence="3">Transcriptional regulator</fullName>
    </recommendedName>
</protein>
<name>A0ABU3NVG0_9FIRM</name>
<sequence length="130" mass="14953">MGVWYSDVELEELLESYPVIKAQAAVEAEELKHLFPNCTAGCDGQPRGGELPDGTGAYAVRREERSRNTRRAKAVEIACEALTAQERELVRLMYFERWGRHHIKLHLGVRRSRLFYIRRSALDKLAEILL</sequence>
<evidence type="ECO:0000313" key="1">
    <source>
        <dbReference type="EMBL" id="MDT8900800.1"/>
    </source>
</evidence>
<dbReference type="Proteomes" id="UP001254848">
    <property type="component" value="Unassembled WGS sequence"/>
</dbReference>
<accession>A0ABU3NVG0</accession>
<reference evidence="1 2" key="1">
    <citation type="submission" date="2023-07" db="EMBL/GenBank/DDBJ databases">
        <title>The novel representative of Negativicutes class, Anaeroselena agilis gen. nov. sp. nov.</title>
        <authorList>
            <person name="Prokofeva M.I."/>
            <person name="Elcheninov A.G."/>
            <person name="Klyukina A."/>
            <person name="Kublanov I.V."/>
            <person name="Frolov E.N."/>
            <person name="Podosokorskaya O.A."/>
        </authorList>
    </citation>
    <scope>NUCLEOTIDE SEQUENCE [LARGE SCALE GENOMIC DNA]</scope>
    <source>
        <strain evidence="1 2">4137-cl</strain>
    </source>
</reference>
<dbReference type="EMBL" id="JAUOZS010000001">
    <property type="protein sequence ID" value="MDT8900800.1"/>
    <property type="molecule type" value="Genomic_DNA"/>
</dbReference>
<keyword evidence="2" id="KW-1185">Reference proteome</keyword>
<organism evidence="1 2">
    <name type="scientific">Anaeroselena agilis</name>
    <dbReference type="NCBI Taxonomy" id="3063788"/>
    <lineage>
        <taxon>Bacteria</taxon>
        <taxon>Bacillati</taxon>
        <taxon>Bacillota</taxon>
        <taxon>Negativicutes</taxon>
        <taxon>Acetonemataceae</taxon>
        <taxon>Anaeroselena</taxon>
    </lineage>
</organism>
<proteinExistence type="predicted"/>
<evidence type="ECO:0008006" key="3">
    <source>
        <dbReference type="Google" id="ProtNLM"/>
    </source>
</evidence>
<dbReference type="RefSeq" id="WP_413779333.1">
    <property type="nucleotide sequence ID" value="NZ_JAUOZS010000001.1"/>
</dbReference>
<dbReference type="Gene3D" id="1.20.140.160">
    <property type="match status" value="1"/>
</dbReference>
<comment type="caution">
    <text evidence="1">The sequence shown here is derived from an EMBL/GenBank/DDBJ whole genome shotgun (WGS) entry which is preliminary data.</text>
</comment>
<evidence type="ECO:0000313" key="2">
    <source>
        <dbReference type="Proteomes" id="UP001254848"/>
    </source>
</evidence>